<evidence type="ECO:0000313" key="3">
    <source>
        <dbReference type="EMBL" id="CAF5217363.1"/>
    </source>
</evidence>
<evidence type="ECO:0000259" key="1">
    <source>
        <dbReference type="PROSITE" id="PS50238"/>
    </source>
</evidence>
<dbReference type="Pfam" id="PF00620">
    <property type="entry name" value="RhoGAP"/>
    <property type="match status" value="1"/>
</dbReference>
<reference evidence="3" key="1">
    <citation type="submission" date="2021-02" db="EMBL/GenBank/DDBJ databases">
        <authorList>
            <person name="Nowell W R."/>
        </authorList>
    </citation>
    <scope>NUCLEOTIDE SEQUENCE</scope>
</reference>
<dbReference type="EMBL" id="CAJOBJ010359775">
    <property type="protein sequence ID" value="CAF5217219.1"/>
    <property type="molecule type" value="Genomic_DNA"/>
</dbReference>
<dbReference type="InterPro" id="IPR008936">
    <property type="entry name" value="Rho_GTPase_activation_prot"/>
</dbReference>
<protein>
    <recommendedName>
        <fullName evidence="1">Rho-GAP domain-containing protein</fullName>
    </recommendedName>
</protein>
<proteinExistence type="predicted"/>
<dbReference type="PANTHER" id="PTHR12659">
    <property type="entry name" value="RHO-TYPE GTPASE ACTIVATING PROTEIN"/>
    <property type="match status" value="1"/>
</dbReference>
<dbReference type="Gene3D" id="1.10.555.10">
    <property type="entry name" value="Rho GTPase activation protein"/>
    <property type="match status" value="1"/>
</dbReference>
<dbReference type="Proteomes" id="UP000681720">
    <property type="component" value="Unassembled WGS sequence"/>
</dbReference>
<dbReference type="InterPro" id="IPR000198">
    <property type="entry name" value="RhoGAP_dom"/>
</dbReference>
<dbReference type="GO" id="GO:0007165">
    <property type="term" value="P:signal transduction"/>
    <property type="evidence" value="ECO:0007669"/>
    <property type="project" value="InterPro"/>
</dbReference>
<feature type="non-terminal residue" evidence="3">
    <location>
        <position position="188"/>
    </location>
</feature>
<accession>A0A8S3JJE5</accession>
<name>A0A8S3JJE5_9BILA</name>
<dbReference type="EMBL" id="CAJOBI010345345">
    <property type="protein sequence ID" value="CAF5217363.1"/>
    <property type="molecule type" value="Genomic_DNA"/>
</dbReference>
<sequence length="188" mass="21615">MAQENCNPNDVYNYETITLAKINKLPKSTTWKGKRVFGVPLRVYQQTTGHVLPMSIVNALQYLRINAGKCDGLFRKPGVKSKIDHLRSQIELKNDSYGEQHAETIKFDDYQPFVVADVIRQYFRELPECIIPPSITSLLCNLLKCITQEEQLIALRLTFLMLPDESREVLETILRFLLDISIRSGNNQ</sequence>
<dbReference type="GO" id="GO:0005096">
    <property type="term" value="F:GTPase activator activity"/>
    <property type="evidence" value="ECO:0007669"/>
    <property type="project" value="TreeGrafter"/>
</dbReference>
<organism evidence="3 4">
    <name type="scientific">Rotaria magnacalcarata</name>
    <dbReference type="NCBI Taxonomy" id="392030"/>
    <lineage>
        <taxon>Eukaryota</taxon>
        <taxon>Metazoa</taxon>
        <taxon>Spiralia</taxon>
        <taxon>Gnathifera</taxon>
        <taxon>Rotifera</taxon>
        <taxon>Eurotatoria</taxon>
        <taxon>Bdelloidea</taxon>
        <taxon>Philodinida</taxon>
        <taxon>Philodinidae</taxon>
        <taxon>Rotaria</taxon>
    </lineage>
</organism>
<dbReference type="AlphaFoldDB" id="A0A8S3JJE5"/>
<gene>
    <name evidence="2" type="ORF">GIL414_LOCUS82310</name>
    <name evidence="3" type="ORF">SMN809_LOCUS80445</name>
</gene>
<dbReference type="SMART" id="SM00324">
    <property type="entry name" value="RhoGAP"/>
    <property type="match status" value="1"/>
</dbReference>
<evidence type="ECO:0000313" key="4">
    <source>
        <dbReference type="Proteomes" id="UP000676336"/>
    </source>
</evidence>
<feature type="domain" description="Rho-GAP" evidence="1">
    <location>
        <begin position="39"/>
        <end position="188"/>
    </location>
</feature>
<dbReference type="PROSITE" id="PS50238">
    <property type="entry name" value="RHOGAP"/>
    <property type="match status" value="1"/>
</dbReference>
<dbReference type="PANTHER" id="PTHR12659:SF7">
    <property type="entry name" value="CROSSVEINLESS C, ISOFORM C"/>
    <property type="match status" value="1"/>
</dbReference>
<comment type="caution">
    <text evidence="3">The sequence shown here is derived from an EMBL/GenBank/DDBJ whole genome shotgun (WGS) entry which is preliminary data.</text>
</comment>
<dbReference type="GO" id="GO:0030036">
    <property type="term" value="P:actin cytoskeleton organization"/>
    <property type="evidence" value="ECO:0007669"/>
    <property type="project" value="TreeGrafter"/>
</dbReference>
<dbReference type="GO" id="GO:0035023">
    <property type="term" value="P:regulation of Rho protein signal transduction"/>
    <property type="evidence" value="ECO:0007669"/>
    <property type="project" value="TreeGrafter"/>
</dbReference>
<dbReference type="Proteomes" id="UP000676336">
    <property type="component" value="Unassembled WGS sequence"/>
</dbReference>
<evidence type="ECO:0000313" key="2">
    <source>
        <dbReference type="EMBL" id="CAF5217219.1"/>
    </source>
</evidence>
<dbReference type="SUPFAM" id="SSF48350">
    <property type="entry name" value="GTPase activation domain, GAP"/>
    <property type="match status" value="1"/>
</dbReference>